<keyword evidence="1" id="KW-0732">Signal</keyword>
<reference evidence="2 3" key="1">
    <citation type="submission" date="2020-04" db="EMBL/GenBank/DDBJ databases">
        <title>MicrobeNet Type strains.</title>
        <authorList>
            <person name="Nicholson A.C."/>
        </authorList>
    </citation>
    <scope>NUCLEOTIDE SEQUENCE [LARGE SCALE GENOMIC DNA]</scope>
    <source>
        <strain evidence="2 3">ATCC 700731</strain>
    </source>
</reference>
<comment type="caution">
    <text evidence="2">The sequence shown here is derived from an EMBL/GenBank/DDBJ whole genome shotgun (WGS) entry which is preliminary data.</text>
</comment>
<evidence type="ECO:0000313" key="2">
    <source>
        <dbReference type="EMBL" id="NKZ14485.1"/>
    </source>
</evidence>
<dbReference type="PIRSF" id="PIRSF021591">
    <property type="entry name" value="UCP021591"/>
    <property type="match status" value="1"/>
</dbReference>
<gene>
    <name evidence="2" type="ORF">HGA11_26220</name>
</gene>
<feature type="chain" id="PRO_5030813467" description="Secreted protein" evidence="1">
    <location>
        <begin position="31"/>
        <end position="148"/>
    </location>
</feature>
<proteinExistence type="predicted"/>
<dbReference type="InterPro" id="IPR016793">
    <property type="entry name" value="UCP021591"/>
</dbReference>
<evidence type="ECO:0000256" key="1">
    <source>
        <dbReference type="SAM" id="SignalP"/>
    </source>
</evidence>
<organism evidence="2 3">
    <name type="scientific">Mycolicibacterium septicum DSM 44393</name>
    <dbReference type="NCBI Taxonomy" id="1341646"/>
    <lineage>
        <taxon>Bacteria</taxon>
        <taxon>Bacillati</taxon>
        <taxon>Actinomycetota</taxon>
        <taxon>Actinomycetes</taxon>
        <taxon>Mycobacteriales</taxon>
        <taxon>Mycobacteriaceae</taxon>
        <taxon>Mycolicibacterium</taxon>
    </lineage>
</organism>
<dbReference type="RefSeq" id="WP_044522384.1">
    <property type="nucleotide sequence ID" value="NZ_HG322953.1"/>
</dbReference>
<dbReference type="EMBL" id="JAAXPJ010000012">
    <property type="protein sequence ID" value="NKZ14485.1"/>
    <property type="molecule type" value="Genomic_DNA"/>
</dbReference>
<dbReference type="AlphaFoldDB" id="A0A7X6RZ64"/>
<accession>A0A7X6RZ64</accession>
<name>A0A7X6RZ64_9MYCO</name>
<sequence>MRHLTSRALTIATAATLAAGAIATAAPAFADDPEPVGPPLRHVQYTVTADAPYWAHIYYRDTDPVQFSDYSHNPYEFSPRADVDIAPDKPWVFDAMLADPDLWAMVLVQSGESPNFPTPGFNCKLAVDGVVVKTNSGPKGALCSIRNW</sequence>
<feature type="signal peptide" evidence="1">
    <location>
        <begin position="1"/>
        <end position="30"/>
    </location>
</feature>
<evidence type="ECO:0000313" key="3">
    <source>
        <dbReference type="Proteomes" id="UP000518188"/>
    </source>
</evidence>
<evidence type="ECO:0008006" key="4">
    <source>
        <dbReference type="Google" id="ProtNLM"/>
    </source>
</evidence>
<protein>
    <recommendedName>
        <fullName evidence="4">Secreted protein</fullName>
    </recommendedName>
</protein>
<dbReference type="Proteomes" id="UP000518188">
    <property type="component" value="Unassembled WGS sequence"/>
</dbReference>